<dbReference type="RefSeq" id="WP_269444100.1">
    <property type="nucleotide sequence ID" value="NZ_CP097463.1"/>
</dbReference>
<keyword evidence="5" id="KW-1185">Reference proteome</keyword>
<keyword evidence="1 4" id="KW-0489">Methyltransferase</keyword>
<dbReference type="EMBL" id="CP097463">
    <property type="protein sequence ID" value="WAX57556.1"/>
    <property type="molecule type" value="Genomic_DNA"/>
</dbReference>
<keyword evidence="3" id="KW-0949">S-adenosyl-L-methionine</keyword>
<evidence type="ECO:0000256" key="3">
    <source>
        <dbReference type="ARBA" id="ARBA00022691"/>
    </source>
</evidence>
<proteinExistence type="predicted"/>
<sequence length="221" mass="22928">MSSRPISANGLAADAIAAGEPTAWFDTLYSAAARDEAQVPWDRHAPHPLLVQWAAEHALDGSARNAIVVGCGLGEDAEFLASLGFATTGFDIAPAAVAAARDRFPSSPVSYDVADLFDLPDGWAGAYSLVFESLTVQSLPRTLRMRAIAAVRSLVAPAGRLLVVSGALGDGDDPDEGPPWLLSRAELDEFAADGLVSTGIDCVPGADGGGSHRWLAAYVRG</sequence>
<evidence type="ECO:0000313" key="5">
    <source>
        <dbReference type="Proteomes" id="UP001164693"/>
    </source>
</evidence>
<dbReference type="Proteomes" id="UP001164693">
    <property type="component" value="Chromosome"/>
</dbReference>
<dbReference type="GO" id="GO:0032259">
    <property type="term" value="P:methylation"/>
    <property type="evidence" value="ECO:0007669"/>
    <property type="project" value="UniProtKB-KW"/>
</dbReference>
<dbReference type="PROSITE" id="PS51585">
    <property type="entry name" value="SAM_MT_TPMT"/>
    <property type="match status" value="1"/>
</dbReference>
<dbReference type="GO" id="GO:0008168">
    <property type="term" value="F:methyltransferase activity"/>
    <property type="evidence" value="ECO:0007669"/>
    <property type="project" value="UniProtKB-KW"/>
</dbReference>
<name>A0ABY7K2L4_9ACTN</name>
<reference evidence="4" key="1">
    <citation type="submission" date="2022-05" db="EMBL/GenBank/DDBJ databases">
        <title>Jatrophihabitans sp. SB3-54 whole genome sequence.</title>
        <authorList>
            <person name="Suh M.K."/>
            <person name="Eom M.K."/>
            <person name="Kim J.S."/>
            <person name="Kim H.S."/>
            <person name="Do H.E."/>
            <person name="Shin Y.K."/>
            <person name="Lee J.-S."/>
        </authorList>
    </citation>
    <scope>NUCLEOTIDE SEQUENCE</scope>
    <source>
        <strain evidence="4">SB3-54</strain>
    </source>
</reference>
<dbReference type="Pfam" id="PF05724">
    <property type="entry name" value="TPMT"/>
    <property type="match status" value="1"/>
</dbReference>
<gene>
    <name evidence="4" type="ORF">M6B22_02020</name>
</gene>
<accession>A0ABY7K2L4</accession>
<dbReference type="Gene3D" id="3.40.50.150">
    <property type="entry name" value="Vaccinia Virus protein VP39"/>
    <property type="match status" value="1"/>
</dbReference>
<protein>
    <submittedName>
        <fullName evidence="4">TPMT family class I SAM-dependent methyltransferase</fullName>
    </submittedName>
</protein>
<evidence type="ECO:0000313" key="4">
    <source>
        <dbReference type="EMBL" id="WAX57556.1"/>
    </source>
</evidence>
<keyword evidence="2" id="KW-0808">Transferase</keyword>
<dbReference type="SUPFAM" id="SSF53335">
    <property type="entry name" value="S-adenosyl-L-methionine-dependent methyltransferases"/>
    <property type="match status" value="1"/>
</dbReference>
<evidence type="ECO:0000256" key="2">
    <source>
        <dbReference type="ARBA" id="ARBA00022679"/>
    </source>
</evidence>
<dbReference type="InterPro" id="IPR008854">
    <property type="entry name" value="TPMT"/>
</dbReference>
<organism evidence="4 5">
    <name type="scientific">Jatrophihabitans cynanchi</name>
    <dbReference type="NCBI Taxonomy" id="2944128"/>
    <lineage>
        <taxon>Bacteria</taxon>
        <taxon>Bacillati</taxon>
        <taxon>Actinomycetota</taxon>
        <taxon>Actinomycetes</taxon>
        <taxon>Jatrophihabitantales</taxon>
        <taxon>Jatrophihabitantaceae</taxon>
        <taxon>Jatrophihabitans</taxon>
    </lineage>
</organism>
<evidence type="ECO:0000256" key="1">
    <source>
        <dbReference type="ARBA" id="ARBA00022603"/>
    </source>
</evidence>
<dbReference type="InterPro" id="IPR029063">
    <property type="entry name" value="SAM-dependent_MTases_sf"/>
</dbReference>